<evidence type="ECO:0000313" key="3">
    <source>
        <dbReference type="Proteomes" id="UP000799778"/>
    </source>
</evidence>
<dbReference type="Proteomes" id="UP000799778">
    <property type="component" value="Unassembled WGS sequence"/>
</dbReference>
<protein>
    <submittedName>
        <fullName evidence="2">Uncharacterized protein</fullName>
    </submittedName>
</protein>
<dbReference type="GeneID" id="54288385"/>
<evidence type="ECO:0000256" key="1">
    <source>
        <dbReference type="SAM" id="Phobius"/>
    </source>
</evidence>
<sequence>MSTSSQFNERPQPLVTAALSAGALVLGIPVAAAALVFEKTDMPNPVLGTKEIKTAPGETATITFNLLSGPQDAVMAGGYISIIASILLVAGIVISRHVSRHNIWGWAVIGPALLDLLGQIGILAYVNIVKSQNPEAKSADEVTFANGKYDTQGKLYTREAWACMMDKFYPDRETWAEKACSDLKIGALMPIPLAICGAAMVGLASFMIWRRGGFGWLIGRRKNVLAYSNQKTGDYIDLQPTD</sequence>
<dbReference type="OrthoDB" id="3782375at2759"/>
<evidence type="ECO:0000313" key="2">
    <source>
        <dbReference type="EMBL" id="KAF2015222.1"/>
    </source>
</evidence>
<dbReference type="AlphaFoldDB" id="A0A6A5XPZ5"/>
<proteinExistence type="predicted"/>
<keyword evidence="1" id="KW-1133">Transmembrane helix</keyword>
<keyword evidence="1" id="KW-0812">Transmembrane</keyword>
<dbReference type="RefSeq" id="XP_033383561.1">
    <property type="nucleotide sequence ID" value="XM_033530988.1"/>
</dbReference>
<keyword evidence="3" id="KW-1185">Reference proteome</keyword>
<keyword evidence="1" id="KW-0472">Membrane</keyword>
<accession>A0A6A5XPZ5</accession>
<name>A0A6A5XPZ5_9PLEO</name>
<reference evidence="2" key="1">
    <citation type="journal article" date="2020" name="Stud. Mycol.">
        <title>101 Dothideomycetes genomes: a test case for predicting lifestyles and emergence of pathogens.</title>
        <authorList>
            <person name="Haridas S."/>
            <person name="Albert R."/>
            <person name="Binder M."/>
            <person name="Bloem J."/>
            <person name="Labutti K."/>
            <person name="Salamov A."/>
            <person name="Andreopoulos B."/>
            <person name="Baker S."/>
            <person name="Barry K."/>
            <person name="Bills G."/>
            <person name="Bluhm B."/>
            <person name="Cannon C."/>
            <person name="Castanera R."/>
            <person name="Culley D."/>
            <person name="Daum C."/>
            <person name="Ezra D."/>
            <person name="Gonzalez J."/>
            <person name="Henrissat B."/>
            <person name="Kuo A."/>
            <person name="Liang C."/>
            <person name="Lipzen A."/>
            <person name="Lutzoni F."/>
            <person name="Magnuson J."/>
            <person name="Mondo S."/>
            <person name="Nolan M."/>
            <person name="Ohm R."/>
            <person name="Pangilinan J."/>
            <person name="Park H.-J."/>
            <person name="Ramirez L."/>
            <person name="Alfaro M."/>
            <person name="Sun H."/>
            <person name="Tritt A."/>
            <person name="Yoshinaga Y."/>
            <person name="Zwiers L.-H."/>
            <person name="Turgeon B."/>
            <person name="Goodwin S."/>
            <person name="Spatafora J."/>
            <person name="Crous P."/>
            <person name="Grigoriev I."/>
        </authorList>
    </citation>
    <scope>NUCLEOTIDE SEQUENCE</scope>
    <source>
        <strain evidence="2">CBS 175.79</strain>
    </source>
</reference>
<feature type="transmembrane region" description="Helical" evidence="1">
    <location>
        <begin position="73"/>
        <end position="94"/>
    </location>
</feature>
<dbReference type="EMBL" id="ML978069">
    <property type="protein sequence ID" value="KAF2015222.1"/>
    <property type="molecule type" value="Genomic_DNA"/>
</dbReference>
<gene>
    <name evidence="2" type="ORF">BU24DRAFT_449981</name>
</gene>
<feature type="transmembrane region" description="Helical" evidence="1">
    <location>
        <begin position="106"/>
        <end position="128"/>
    </location>
</feature>
<feature type="transmembrane region" description="Helical" evidence="1">
    <location>
        <begin position="191"/>
        <end position="209"/>
    </location>
</feature>
<organism evidence="2 3">
    <name type="scientific">Aaosphaeria arxii CBS 175.79</name>
    <dbReference type="NCBI Taxonomy" id="1450172"/>
    <lineage>
        <taxon>Eukaryota</taxon>
        <taxon>Fungi</taxon>
        <taxon>Dikarya</taxon>
        <taxon>Ascomycota</taxon>
        <taxon>Pezizomycotina</taxon>
        <taxon>Dothideomycetes</taxon>
        <taxon>Pleosporomycetidae</taxon>
        <taxon>Pleosporales</taxon>
        <taxon>Pleosporales incertae sedis</taxon>
        <taxon>Aaosphaeria</taxon>
    </lineage>
</organism>